<dbReference type="CDD" id="cd07043">
    <property type="entry name" value="STAS_anti-anti-sigma_factors"/>
    <property type="match status" value="1"/>
</dbReference>
<sequence>MTNADVSGLESPVPAPRGTSPRSAGSVCGALRVRVVRPGGGVVVVQVSGEMDLAARHFLAEPVRQRLVGTAAVVVLDLSQVTFINSDGALALLEARHLADARHKELVLVSSRVVDRLLGLLKLSARFTYTTGEEVPASQ</sequence>
<evidence type="ECO:0000256" key="1">
    <source>
        <dbReference type="SAM" id="MobiDB-lite"/>
    </source>
</evidence>
<feature type="domain" description="STAS" evidence="2">
    <location>
        <begin position="41"/>
        <end position="139"/>
    </location>
</feature>
<dbReference type="SUPFAM" id="SSF52091">
    <property type="entry name" value="SpoIIaa-like"/>
    <property type="match status" value="1"/>
</dbReference>
<dbReference type="EMBL" id="RSAA01000020">
    <property type="protein sequence ID" value="RRO14154.1"/>
    <property type="molecule type" value="Genomic_DNA"/>
</dbReference>
<feature type="region of interest" description="Disordered" evidence="1">
    <location>
        <begin position="1"/>
        <end position="25"/>
    </location>
</feature>
<protein>
    <submittedName>
        <fullName evidence="3">Anti-sigma factor antagonist</fullName>
    </submittedName>
</protein>
<reference evidence="3 4" key="1">
    <citation type="submission" date="2018-11" db="EMBL/GenBank/DDBJ databases">
        <title>Saccharopolyspora rhizosphaerae sp. nov., an actinomycete isolated from rhizosphere soil in Thailand.</title>
        <authorList>
            <person name="Intra B."/>
            <person name="Euanorasetr J."/>
            <person name="Take A."/>
            <person name="Inahashi Y."/>
            <person name="Mori M."/>
            <person name="Panbangred W."/>
            <person name="Matsumoto A."/>
        </authorList>
    </citation>
    <scope>NUCLEOTIDE SEQUENCE [LARGE SCALE GENOMIC DNA]</scope>
    <source>
        <strain evidence="3 4">H219</strain>
    </source>
</reference>
<dbReference type="PROSITE" id="PS50801">
    <property type="entry name" value="STAS"/>
    <property type="match status" value="1"/>
</dbReference>
<dbReference type="OrthoDB" id="3632025at2"/>
<accession>A0A426JLX4</accession>
<proteinExistence type="predicted"/>
<dbReference type="InterPro" id="IPR002645">
    <property type="entry name" value="STAS_dom"/>
</dbReference>
<keyword evidence="4" id="KW-1185">Reference proteome</keyword>
<dbReference type="Proteomes" id="UP000274515">
    <property type="component" value="Unassembled WGS sequence"/>
</dbReference>
<dbReference type="RefSeq" id="WP_125092222.1">
    <property type="nucleotide sequence ID" value="NZ_RSAA01000020.1"/>
</dbReference>
<dbReference type="Gene3D" id="3.30.750.24">
    <property type="entry name" value="STAS domain"/>
    <property type="match status" value="1"/>
</dbReference>
<gene>
    <name evidence="3" type="ORF">EIL87_20595</name>
</gene>
<evidence type="ECO:0000313" key="4">
    <source>
        <dbReference type="Proteomes" id="UP000274515"/>
    </source>
</evidence>
<dbReference type="AlphaFoldDB" id="A0A426JLX4"/>
<organism evidence="3 4">
    <name type="scientific">Saccharopolyspora rhizosphaerae</name>
    <dbReference type="NCBI Taxonomy" id="2492662"/>
    <lineage>
        <taxon>Bacteria</taxon>
        <taxon>Bacillati</taxon>
        <taxon>Actinomycetota</taxon>
        <taxon>Actinomycetes</taxon>
        <taxon>Pseudonocardiales</taxon>
        <taxon>Pseudonocardiaceae</taxon>
        <taxon>Saccharopolyspora</taxon>
    </lineage>
</organism>
<dbReference type="InterPro" id="IPR036513">
    <property type="entry name" value="STAS_dom_sf"/>
</dbReference>
<evidence type="ECO:0000259" key="2">
    <source>
        <dbReference type="PROSITE" id="PS50801"/>
    </source>
</evidence>
<comment type="caution">
    <text evidence="3">The sequence shown here is derived from an EMBL/GenBank/DDBJ whole genome shotgun (WGS) entry which is preliminary data.</text>
</comment>
<dbReference type="Pfam" id="PF01740">
    <property type="entry name" value="STAS"/>
    <property type="match status" value="1"/>
</dbReference>
<evidence type="ECO:0000313" key="3">
    <source>
        <dbReference type="EMBL" id="RRO14154.1"/>
    </source>
</evidence>
<name>A0A426JLX4_9PSEU</name>